<dbReference type="Gene3D" id="1.20.58.300">
    <property type="entry name" value="FlgN-like"/>
    <property type="match status" value="1"/>
</dbReference>
<evidence type="ECO:0000313" key="2">
    <source>
        <dbReference type="EMBL" id="TDT50624.1"/>
    </source>
</evidence>
<dbReference type="RefSeq" id="WP_133629064.1">
    <property type="nucleotide sequence ID" value="NZ_SOAZ01000026.1"/>
</dbReference>
<reference evidence="2 3" key="1">
    <citation type="submission" date="2019-03" db="EMBL/GenBank/DDBJ databases">
        <title>Genomic Encyclopedia of Type Strains, Phase IV (KMG-IV): sequencing the most valuable type-strain genomes for metagenomic binning, comparative biology and taxonomic classification.</title>
        <authorList>
            <person name="Goeker M."/>
        </authorList>
    </citation>
    <scope>NUCLEOTIDE SEQUENCE [LARGE SCALE GENOMIC DNA]</scope>
    <source>
        <strain evidence="2 3">DSM 24455</strain>
    </source>
</reference>
<comment type="caution">
    <text evidence="2">The sequence shown here is derived from an EMBL/GenBank/DDBJ whole genome shotgun (WGS) entry which is preliminary data.</text>
</comment>
<keyword evidence="1" id="KW-1005">Bacterial flagellum biogenesis</keyword>
<dbReference type="OrthoDB" id="1955067at2"/>
<name>A0A4R7K9C0_9CLOT</name>
<accession>A0A4R7K9C0</accession>
<dbReference type="GO" id="GO:0044780">
    <property type="term" value="P:bacterial-type flagellum assembly"/>
    <property type="evidence" value="ECO:0007669"/>
    <property type="project" value="InterPro"/>
</dbReference>
<dbReference type="EMBL" id="SOAZ01000026">
    <property type="protein sequence ID" value="TDT50624.1"/>
    <property type="molecule type" value="Genomic_DNA"/>
</dbReference>
<dbReference type="AlphaFoldDB" id="A0A4R7K9C0"/>
<dbReference type="Pfam" id="PF05130">
    <property type="entry name" value="FlgN"/>
    <property type="match status" value="1"/>
</dbReference>
<dbReference type="SUPFAM" id="SSF140566">
    <property type="entry name" value="FlgN-like"/>
    <property type="match status" value="1"/>
</dbReference>
<dbReference type="InterPro" id="IPR007809">
    <property type="entry name" value="FlgN-like"/>
</dbReference>
<sequence>MELKEIITNQKECLIELNELLDLEKEVLIKDRACEIPEIVEKKKLIAQKMSLLEKERIELCGDKTSSDLIKDGLIDKQTIRTMQILLASAKEKGEMNLMLTRQSLNYIRMIISALSPSKGVITYGNSGKAQDNQKTSIFTTKA</sequence>
<proteinExistence type="predicted"/>
<evidence type="ECO:0000256" key="1">
    <source>
        <dbReference type="ARBA" id="ARBA00022795"/>
    </source>
</evidence>
<dbReference type="InterPro" id="IPR036679">
    <property type="entry name" value="FlgN-like_sf"/>
</dbReference>
<protein>
    <submittedName>
        <fullName evidence="2">FlgN protein</fullName>
    </submittedName>
</protein>
<gene>
    <name evidence="2" type="ORF">EDD71_12641</name>
</gene>
<keyword evidence="3" id="KW-1185">Reference proteome</keyword>
<organism evidence="2 3">
    <name type="scientific">Fonticella tunisiensis</name>
    <dbReference type="NCBI Taxonomy" id="1096341"/>
    <lineage>
        <taxon>Bacteria</taxon>
        <taxon>Bacillati</taxon>
        <taxon>Bacillota</taxon>
        <taxon>Clostridia</taxon>
        <taxon>Eubacteriales</taxon>
        <taxon>Clostridiaceae</taxon>
        <taxon>Fonticella</taxon>
    </lineage>
</organism>
<evidence type="ECO:0000313" key="3">
    <source>
        <dbReference type="Proteomes" id="UP000295325"/>
    </source>
</evidence>
<dbReference type="Proteomes" id="UP000295325">
    <property type="component" value="Unassembled WGS sequence"/>
</dbReference>